<organism evidence="1 2">
    <name type="scientific">Dioscorea zingiberensis</name>
    <dbReference type="NCBI Taxonomy" id="325984"/>
    <lineage>
        <taxon>Eukaryota</taxon>
        <taxon>Viridiplantae</taxon>
        <taxon>Streptophyta</taxon>
        <taxon>Embryophyta</taxon>
        <taxon>Tracheophyta</taxon>
        <taxon>Spermatophyta</taxon>
        <taxon>Magnoliopsida</taxon>
        <taxon>Liliopsida</taxon>
        <taxon>Dioscoreales</taxon>
        <taxon>Dioscoreaceae</taxon>
        <taxon>Dioscorea</taxon>
    </lineage>
</organism>
<gene>
    <name evidence="1" type="ORF">J5N97_003420</name>
</gene>
<evidence type="ECO:0008006" key="3">
    <source>
        <dbReference type="Google" id="ProtNLM"/>
    </source>
</evidence>
<dbReference type="Proteomes" id="UP001085076">
    <property type="component" value="Miscellaneous, Linkage group lg01"/>
</dbReference>
<reference evidence="1" key="1">
    <citation type="submission" date="2021-03" db="EMBL/GenBank/DDBJ databases">
        <authorList>
            <person name="Li Z."/>
            <person name="Yang C."/>
        </authorList>
    </citation>
    <scope>NUCLEOTIDE SEQUENCE</scope>
    <source>
        <strain evidence="1">Dzin_1.0</strain>
        <tissue evidence="1">Leaf</tissue>
    </source>
</reference>
<protein>
    <recommendedName>
        <fullName evidence="3">Pentatricopeptide repeat-containing protein</fullName>
    </recommendedName>
</protein>
<comment type="caution">
    <text evidence="1">The sequence shown here is derived from an EMBL/GenBank/DDBJ whole genome shotgun (WGS) entry which is preliminary data.</text>
</comment>
<dbReference type="AlphaFoldDB" id="A0A9D5D5I0"/>
<evidence type="ECO:0000313" key="2">
    <source>
        <dbReference type="Proteomes" id="UP001085076"/>
    </source>
</evidence>
<reference evidence="1" key="2">
    <citation type="journal article" date="2022" name="Hortic Res">
        <title>The genome of Dioscorea zingiberensis sheds light on the biosynthesis, origin and evolution of the medicinally important diosgenin saponins.</title>
        <authorList>
            <person name="Li Y."/>
            <person name="Tan C."/>
            <person name="Li Z."/>
            <person name="Guo J."/>
            <person name="Li S."/>
            <person name="Chen X."/>
            <person name="Wang C."/>
            <person name="Dai X."/>
            <person name="Yang H."/>
            <person name="Song W."/>
            <person name="Hou L."/>
            <person name="Xu J."/>
            <person name="Tong Z."/>
            <person name="Xu A."/>
            <person name="Yuan X."/>
            <person name="Wang W."/>
            <person name="Yang Q."/>
            <person name="Chen L."/>
            <person name="Sun Z."/>
            <person name="Wang K."/>
            <person name="Pan B."/>
            <person name="Chen J."/>
            <person name="Bao Y."/>
            <person name="Liu F."/>
            <person name="Qi X."/>
            <person name="Gang D.R."/>
            <person name="Wen J."/>
            <person name="Li J."/>
        </authorList>
    </citation>
    <scope>NUCLEOTIDE SEQUENCE</scope>
    <source>
        <strain evidence="1">Dzin_1.0</strain>
    </source>
</reference>
<keyword evidence="2" id="KW-1185">Reference proteome</keyword>
<dbReference type="PANTHER" id="PTHR47581:SF2">
    <property type="entry name" value="OS09G0431600 PROTEIN"/>
    <property type="match status" value="1"/>
</dbReference>
<evidence type="ECO:0000313" key="1">
    <source>
        <dbReference type="EMBL" id="KAJ0985064.1"/>
    </source>
</evidence>
<proteinExistence type="predicted"/>
<accession>A0A9D5D5I0</accession>
<dbReference type="EMBL" id="JAGGNH010000001">
    <property type="protein sequence ID" value="KAJ0985064.1"/>
    <property type="molecule type" value="Genomic_DNA"/>
</dbReference>
<dbReference type="InterPro" id="IPR011990">
    <property type="entry name" value="TPR-like_helical_dom_sf"/>
</dbReference>
<name>A0A9D5D5I0_9LILI</name>
<sequence>MVSNSFLYCRPLKHLPTLLKGLGDKKDLLSLQEIVVEMKSLRDLYIDRTAYTAIVDAMLACGSVMGALCIFGEIIKLANESNNLRPKPHLYLSMMRSFALNGDFDMVKRLHVQMWPDTVGTISLSTQEEADELLMEAAINDNQVDVSKKILLDIIKRRDHFSWTSRGGMAALKVEALSGFTSSIFTPYILPQVALDDPIEKYMTPFEEANPLASSLMLKKVVMRFFKDSVVPVIDGRVGVLESSTVMIVKCWMHPFQG</sequence>
<dbReference type="InterPro" id="IPR044781">
    <property type="entry name" value="At5g10690-like"/>
</dbReference>
<dbReference type="OrthoDB" id="185373at2759"/>
<dbReference type="PANTHER" id="PTHR47581">
    <property type="entry name" value="OS09G0431600 PROTEIN"/>
    <property type="match status" value="1"/>
</dbReference>
<dbReference type="Gene3D" id="1.25.40.10">
    <property type="entry name" value="Tetratricopeptide repeat domain"/>
    <property type="match status" value="1"/>
</dbReference>